<feature type="compositionally biased region" description="Low complexity" evidence="1">
    <location>
        <begin position="99"/>
        <end position="122"/>
    </location>
</feature>
<feature type="compositionally biased region" description="Pro residues" evidence="1">
    <location>
        <begin position="81"/>
        <end position="98"/>
    </location>
</feature>
<feature type="chain" id="PRO_5039718827" evidence="2">
    <location>
        <begin position="22"/>
        <end position="395"/>
    </location>
</feature>
<dbReference type="AlphaFoldDB" id="A0A6N3KCQ4"/>
<name>A0A6N3KCQ4_9ACTN</name>
<evidence type="ECO:0000256" key="2">
    <source>
        <dbReference type="SAM" id="SignalP"/>
    </source>
</evidence>
<feature type="region of interest" description="Disordered" evidence="1">
    <location>
        <begin position="237"/>
        <end position="299"/>
    </location>
</feature>
<feature type="region of interest" description="Disordered" evidence="1">
    <location>
        <begin position="58"/>
        <end position="142"/>
    </location>
</feature>
<gene>
    <name evidence="3" type="ORF">DVH21_24465</name>
</gene>
<evidence type="ECO:0000313" key="4">
    <source>
        <dbReference type="Proteomes" id="UP000253958"/>
    </source>
</evidence>
<feature type="compositionally biased region" description="Low complexity" evidence="1">
    <location>
        <begin position="237"/>
        <end position="246"/>
    </location>
</feature>
<feature type="compositionally biased region" description="Pro residues" evidence="1">
    <location>
        <begin position="247"/>
        <end position="268"/>
    </location>
</feature>
<keyword evidence="2" id="KW-0732">Signal</keyword>
<organism evidence="3 4">
    <name type="scientific">Micromonospora aurantiaca</name>
    <name type="common">nom. illeg.</name>
    <dbReference type="NCBI Taxonomy" id="47850"/>
    <lineage>
        <taxon>Bacteria</taxon>
        <taxon>Bacillati</taxon>
        <taxon>Actinomycetota</taxon>
        <taxon>Actinomycetes</taxon>
        <taxon>Micromonosporales</taxon>
        <taxon>Micromonosporaceae</taxon>
        <taxon>Micromonospora</taxon>
    </lineage>
</organism>
<feature type="signal peptide" evidence="2">
    <location>
        <begin position="1"/>
        <end position="21"/>
    </location>
</feature>
<feature type="compositionally biased region" description="Low complexity" evidence="1">
    <location>
        <begin position="269"/>
        <end position="281"/>
    </location>
</feature>
<evidence type="ECO:0000313" key="3">
    <source>
        <dbReference type="EMBL" id="AXH94643.1"/>
    </source>
</evidence>
<protein>
    <submittedName>
        <fullName evidence="3">Uncharacterized protein</fullName>
    </submittedName>
</protein>
<feature type="region of interest" description="Disordered" evidence="1">
    <location>
        <begin position="350"/>
        <end position="395"/>
    </location>
</feature>
<reference evidence="3 4" key="2">
    <citation type="submission" date="2018-08" db="EMBL/GenBank/DDBJ databases">
        <title>Streptomyces kandeliansis sp. nov., an endophytic bacterium isolated from mangrove plant.</title>
        <authorList>
            <person name="Wang R."/>
        </authorList>
    </citation>
    <scope>NUCLEOTIDE SEQUENCE [LARGE SCALE GENOMIC DNA]</scope>
    <source>
        <strain evidence="4">H14(2018)</strain>
    </source>
</reference>
<evidence type="ECO:0000256" key="1">
    <source>
        <dbReference type="SAM" id="MobiDB-lite"/>
    </source>
</evidence>
<accession>A0A6N3KCQ4</accession>
<dbReference type="EMBL" id="CP031263">
    <property type="protein sequence ID" value="AXH94643.1"/>
    <property type="molecule type" value="Genomic_DNA"/>
</dbReference>
<feature type="compositionally biased region" description="Low complexity" evidence="1">
    <location>
        <begin position="58"/>
        <end position="80"/>
    </location>
</feature>
<feature type="compositionally biased region" description="Low complexity" evidence="1">
    <location>
        <begin position="385"/>
        <end position="395"/>
    </location>
</feature>
<sequence>MARGTLRLGLLLGAVAVVWGAHEVASGSAAHAADREPSGPLTATVGVLTHTLGTVLGLPTSGTGAAPSTGSGDAAAQPTTPAAPAPAPDPAAPGPAAPAPASDSAAPVPAPDAAAPKPGTPASGTPLPGTGRPKAQPAPAAPVTGRVVEAVVTPVHDHVLTPVTDGLRPVTDPVRDHVLAPVAEGLRPVTDPLRAGVLDPVADVLAPVVEPLRPILGPVWRGLEPVLDPLDPVLDPLSPVTDLIDPPAAPEPGSPPAPGEPVPGPAAPGAPIVPADPAATPAPAPERTHDTPPRLGGPVLAAPAARSLTVVGTRWVEPVRSRAPATVGPAAHVTTTPALPLPLDGVTHGGGAVHSEAADADANRWRLPTLTDGYARPAADPLPPSRTSRPGTRPA</sequence>
<reference evidence="3 4" key="1">
    <citation type="submission" date="2018-07" db="EMBL/GenBank/DDBJ databases">
        <authorList>
            <person name="Ye Y."/>
        </authorList>
    </citation>
    <scope>NUCLEOTIDE SEQUENCE [LARGE SCALE GENOMIC DNA]</scope>
    <source>
        <strain evidence="4">H14(2018)</strain>
    </source>
</reference>
<proteinExistence type="predicted"/>
<dbReference type="Proteomes" id="UP000253958">
    <property type="component" value="Chromosome"/>
</dbReference>